<dbReference type="HOGENOM" id="CLU_1683370_0_0_11"/>
<organism evidence="2 3">
    <name type="scientific">Candidatus Neomicrothrix parvicella RN1</name>
    <dbReference type="NCBI Taxonomy" id="1229780"/>
    <lineage>
        <taxon>Bacteria</taxon>
        <taxon>Bacillati</taxon>
        <taxon>Actinomycetota</taxon>
        <taxon>Acidimicrobiia</taxon>
        <taxon>Acidimicrobiales</taxon>
        <taxon>Microthrixaceae</taxon>
        <taxon>Candidatus Neomicrothrix</taxon>
    </lineage>
</organism>
<evidence type="ECO:0000256" key="1">
    <source>
        <dbReference type="SAM" id="Phobius"/>
    </source>
</evidence>
<keyword evidence="1" id="KW-0472">Membrane</keyword>
<feature type="transmembrane region" description="Helical" evidence="1">
    <location>
        <begin position="114"/>
        <end position="136"/>
    </location>
</feature>
<keyword evidence="3" id="KW-1185">Reference proteome</keyword>
<dbReference type="Proteomes" id="UP000018291">
    <property type="component" value="Unassembled WGS sequence"/>
</dbReference>
<dbReference type="AlphaFoldDB" id="R4Z5R3"/>
<name>R4Z5R3_9ACTN</name>
<reference evidence="2 3" key="1">
    <citation type="journal article" date="2013" name="ISME J.">
        <title>Metabolic model for the filamentous 'Candidatus Microthrix parvicella' based on genomic and metagenomic analyses.</title>
        <authorList>
            <person name="Jon McIlroy S."/>
            <person name="Kristiansen R."/>
            <person name="Albertsen M."/>
            <person name="Michael Karst S."/>
            <person name="Rossetti S."/>
            <person name="Lund Nielsen J."/>
            <person name="Tandoi V."/>
            <person name="James Seviour R."/>
            <person name="Nielsen P.H."/>
        </authorList>
    </citation>
    <scope>NUCLEOTIDE SEQUENCE [LARGE SCALE GENOMIC DNA]</scope>
    <source>
        <strain evidence="2 3">RN1</strain>
    </source>
</reference>
<sequence length="156" mass="15034">MLWATLPEGVGETVGAAAVIGALLRVCVDAAAEVVVAVLLSAGSAPPGAVVGDGSVVAARLVGAIGAVVGTVGSVGGATGATVVVLLVVSTLLLVVATELVVVLTLLVVVSTELVVVLTVLDVLDGGVVVGTVVTASPCVRKVTRIWPVRPAASAA</sequence>
<comment type="caution">
    <text evidence="2">The sequence shown here is derived from an EMBL/GenBank/DDBJ whole genome shotgun (WGS) entry which is preliminary data.</text>
</comment>
<feature type="transmembrane region" description="Helical" evidence="1">
    <location>
        <begin position="57"/>
        <end position="76"/>
    </location>
</feature>
<feature type="transmembrane region" description="Helical" evidence="1">
    <location>
        <begin position="83"/>
        <end position="108"/>
    </location>
</feature>
<evidence type="ECO:0000313" key="3">
    <source>
        <dbReference type="Proteomes" id="UP000018291"/>
    </source>
</evidence>
<accession>R4Z5R3</accession>
<keyword evidence="1" id="KW-1133">Transmembrane helix</keyword>
<proteinExistence type="predicted"/>
<dbReference type="EMBL" id="CANL01000040">
    <property type="protein sequence ID" value="CCM64691.1"/>
    <property type="molecule type" value="Genomic_DNA"/>
</dbReference>
<evidence type="ECO:0000313" key="2">
    <source>
        <dbReference type="EMBL" id="CCM64691.1"/>
    </source>
</evidence>
<protein>
    <submittedName>
        <fullName evidence="2">Uncharacterized protein</fullName>
    </submittedName>
</protein>
<keyword evidence="1" id="KW-0812">Transmembrane</keyword>
<gene>
    <name evidence="2" type="ORF">BN381_450002</name>
</gene>